<dbReference type="EMBL" id="CYZU01000024">
    <property type="protein sequence ID" value="CUO59782.1"/>
    <property type="molecule type" value="Genomic_DNA"/>
</dbReference>
<dbReference type="AlphaFoldDB" id="A0A174GBB4"/>
<feature type="region of interest" description="Disordered" evidence="1">
    <location>
        <begin position="35"/>
        <end position="189"/>
    </location>
</feature>
<dbReference type="PANTHER" id="PTHR24637:SF421">
    <property type="entry name" value="CUTICLE COLLAGEN DPY-2"/>
    <property type="match status" value="1"/>
</dbReference>
<dbReference type="STRING" id="39482.ERS852491_02694"/>
<dbReference type="Proteomes" id="UP000095544">
    <property type="component" value="Unassembled WGS sequence"/>
</dbReference>
<gene>
    <name evidence="2" type="ORF">ERS852491_02694</name>
</gene>
<dbReference type="InterPro" id="IPR008160">
    <property type="entry name" value="Collagen"/>
</dbReference>
<dbReference type="Pfam" id="PF01391">
    <property type="entry name" value="Collagen"/>
    <property type="match status" value="2"/>
</dbReference>
<proteinExistence type="predicted"/>
<accession>A0A174GBB4</accession>
<evidence type="ECO:0000313" key="3">
    <source>
        <dbReference type="Proteomes" id="UP000095544"/>
    </source>
</evidence>
<name>A0A174GBB4_9FIRM</name>
<feature type="compositionally biased region" description="Pro residues" evidence="1">
    <location>
        <begin position="40"/>
        <end position="52"/>
    </location>
</feature>
<dbReference type="OrthoDB" id="2067416at2"/>
<dbReference type="Gene3D" id="1.20.5.320">
    <property type="entry name" value="6-Phosphogluconate Dehydrogenase, domain 3"/>
    <property type="match status" value="1"/>
</dbReference>
<evidence type="ECO:0000256" key="1">
    <source>
        <dbReference type="SAM" id="MobiDB-lite"/>
    </source>
</evidence>
<organism evidence="2 3">
    <name type="scientific">Faecalicatena contorta</name>
    <dbReference type="NCBI Taxonomy" id="39482"/>
    <lineage>
        <taxon>Bacteria</taxon>
        <taxon>Bacillati</taxon>
        <taxon>Bacillota</taxon>
        <taxon>Clostridia</taxon>
        <taxon>Lachnospirales</taxon>
        <taxon>Lachnospiraceae</taxon>
        <taxon>Faecalicatena</taxon>
    </lineage>
</organism>
<reference evidence="2 3" key="1">
    <citation type="submission" date="2015-09" db="EMBL/GenBank/DDBJ databases">
        <authorList>
            <consortium name="Pathogen Informatics"/>
        </authorList>
    </citation>
    <scope>NUCLEOTIDE SEQUENCE [LARGE SCALE GENOMIC DNA]</scope>
    <source>
        <strain evidence="2 3">2789STDY5834876</strain>
    </source>
</reference>
<evidence type="ECO:0000313" key="2">
    <source>
        <dbReference type="EMBL" id="CUO59782.1"/>
    </source>
</evidence>
<feature type="compositionally biased region" description="Low complexity" evidence="1">
    <location>
        <begin position="54"/>
        <end position="91"/>
    </location>
</feature>
<keyword evidence="2" id="KW-0176">Collagen</keyword>
<sequence length="347" mass="34934">MYYNDHSENVPDKYETNCSCNNKCRPPRPDCCPPCCSGVPGPPGPQGEPGPAGPQGEPGVAGPQGEPGPAGVQGEPGPAGSEGVPGVAGPQGEPGPAGPQGEPGPIGPQGEPGPAGPQGIPGVAGPQGESGPAGPQGEPGPSGPQGDPGPAGPQGDPGPSGPQGPTAATIPFSYSNQNSSGVSLSTDNTGSPSQIAYAGFGGDGGYFTALEPGEWASGLITINTNESYPSSFVMPYDGTLRNFYGVFANRQELFIEEGIILRPFMCLAIGETDRLAFTILQETLVYFPPYIGGEEIPKYTIRRASQTGLNIPLPAGTLVTIIFGIIAGGTASAQYITASISGGIYIE</sequence>
<feature type="compositionally biased region" description="Polar residues" evidence="1">
    <location>
        <begin position="172"/>
        <end position="189"/>
    </location>
</feature>
<protein>
    <submittedName>
        <fullName evidence="2">Collagen triple helix repeat (20 copies)</fullName>
    </submittedName>
</protein>
<feature type="compositionally biased region" description="Low complexity" evidence="1">
    <location>
        <begin position="117"/>
        <end position="136"/>
    </location>
</feature>
<dbReference type="PANTHER" id="PTHR24637">
    <property type="entry name" value="COLLAGEN"/>
    <property type="match status" value="1"/>
</dbReference>